<dbReference type="InterPro" id="IPR021109">
    <property type="entry name" value="Peptidase_aspartic_dom_sf"/>
</dbReference>
<keyword evidence="3" id="KW-1185">Reference proteome</keyword>
<accession>A0A3Q2E8N9</accession>
<evidence type="ECO:0000256" key="1">
    <source>
        <dbReference type="SAM" id="MobiDB-lite"/>
    </source>
</evidence>
<dbReference type="GeneTree" id="ENSGT00950000182999"/>
<evidence type="ECO:0000313" key="3">
    <source>
        <dbReference type="Proteomes" id="UP000265020"/>
    </source>
</evidence>
<dbReference type="PANTHER" id="PTHR12917">
    <property type="entry name" value="ASPARTYL PROTEASE DDI-RELATED"/>
    <property type="match status" value="1"/>
</dbReference>
<reference evidence="2" key="1">
    <citation type="submission" date="2025-08" db="UniProtKB">
        <authorList>
            <consortium name="Ensembl"/>
        </authorList>
    </citation>
    <scope>IDENTIFICATION</scope>
</reference>
<dbReference type="SUPFAM" id="SSF50630">
    <property type="entry name" value="Acid proteases"/>
    <property type="match status" value="1"/>
</dbReference>
<dbReference type="PANTHER" id="PTHR12917:SF17">
    <property type="entry name" value="NUCLEAR RECEPTOR-INTERACTING PROTEIN 2"/>
    <property type="match status" value="1"/>
</dbReference>
<dbReference type="Ensembl" id="ENSCVAT00000020757.1">
    <property type="protein sequence ID" value="ENSCVAP00000028601.1"/>
    <property type="gene ID" value="ENSCVAG00000015746.1"/>
</dbReference>
<dbReference type="Gene3D" id="2.40.70.10">
    <property type="entry name" value="Acid Proteases"/>
    <property type="match status" value="1"/>
</dbReference>
<feature type="compositionally biased region" description="Basic and acidic residues" evidence="1">
    <location>
        <begin position="87"/>
        <end position="101"/>
    </location>
</feature>
<name>A0A3Q2E8N9_CYPVA</name>
<proteinExistence type="predicted"/>
<organism evidence="2 3">
    <name type="scientific">Cyprinodon variegatus</name>
    <name type="common">Sheepshead minnow</name>
    <dbReference type="NCBI Taxonomy" id="28743"/>
    <lineage>
        <taxon>Eukaryota</taxon>
        <taxon>Metazoa</taxon>
        <taxon>Chordata</taxon>
        <taxon>Craniata</taxon>
        <taxon>Vertebrata</taxon>
        <taxon>Euteleostomi</taxon>
        <taxon>Actinopterygii</taxon>
        <taxon>Neopterygii</taxon>
        <taxon>Teleostei</taxon>
        <taxon>Neoteleostei</taxon>
        <taxon>Acanthomorphata</taxon>
        <taxon>Ovalentaria</taxon>
        <taxon>Atherinomorphae</taxon>
        <taxon>Cyprinodontiformes</taxon>
        <taxon>Cyprinodontidae</taxon>
        <taxon>Cyprinodon</taxon>
    </lineage>
</organism>
<feature type="compositionally biased region" description="Basic and acidic residues" evidence="1">
    <location>
        <begin position="109"/>
        <end position="122"/>
    </location>
</feature>
<dbReference type="AlphaFoldDB" id="A0A3Q2E8N9"/>
<feature type="region of interest" description="Disordered" evidence="1">
    <location>
        <begin position="69"/>
        <end position="146"/>
    </location>
</feature>
<dbReference type="Proteomes" id="UP000265020">
    <property type="component" value="Unassembled WGS sequence"/>
</dbReference>
<reference evidence="2" key="2">
    <citation type="submission" date="2025-09" db="UniProtKB">
        <authorList>
            <consortium name="Ensembl"/>
        </authorList>
    </citation>
    <scope>IDENTIFICATION</scope>
</reference>
<feature type="compositionally biased region" description="Basic and acidic residues" evidence="1">
    <location>
        <begin position="70"/>
        <end position="79"/>
    </location>
</feature>
<sequence length="299" mass="33135">MSETKKGELAIRDKAILHQQRRLKQATQFTHKDSADLLPLDGLKRLGTSKDLQPHSIVQRRLLEGNITRLRGEARDPTNRVRSPLADTKDGPTDAEERSESTAEDSTEERESLEESERSLRSDEEDDNSEAGARHSAEKPESTDSSTRLTALIIQCKCCETEVKASIDTGSLHNHISTSCCQRLGLVPSKDSSPCGVSSTVTGLQLQLGRQMVQCSAHVKEDEAFELCLGLQTLLELNCCLDLNGRVLKLQGSGEELPFLNTVTDGQCQHDTNENLTRCQKPTPAAFIICLLYETYIIW</sequence>
<dbReference type="STRING" id="28743.ENSCVAP00000028601"/>
<protein>
    <submittedName>
        <fullName evidence="2">Nuclear receptor interacting protein 2</fullName>
    </submittedName>
</protein>
<feature type="compositionally biased region" description="Basic and acidic residues" evidence="1">
    <location>
        <begin position="132"/>
        <end position="142"/>
    </location>
</feature>
<evidence type="ECO:0000313" key="2">
    <source>
        <dbReference type="Ensembl" id="ENSCVAP00000028601.1"/>
    </source>
</evidence>